<name>A0AA40AFP2_9PEZI</name>
<feature type="transmembrane region" description="Helical" evidence="2">
    <location>
        <begin position="113"/>
        <end position="139"/>
    </location>
</feature>
<keyword evidence="2" id="KW-1133">Transmembrane helix</keyword>
<feature type="transmembrane region" description="Helical" evidence="2">
    <location>
        <begin position="43"/>
        <end position="63"/>
    </location>
</feature>
<feature type="region of interest" description="Disordered" evidence="1">
    <location>
        <begin position="292"/>
        <end position="320"/>
    </location>
</feature>
<evidence type="ECO:0000313" key="4">
    <source>
        <dbReference type="Proteomes" id="UP001172102"/>
    </source>
</evidence>
<proteinExistence type="predicted"/>
<feature type="transmembrane region" description="Helical" evidence="2">
    <location>
        <begin position="237"/>
        <end position="258"/>
    </location>
</feature>
<reference evidence="3" key="1">
    <citation type="submission" date="2023-06" db="EMBL/GenBank/DDBJ databases">
        <title>Genome-scale phylogeny and comparative genomics of the fungal order Sordariales.</title>
        <authorList>
            <consortium name="Lawrence Berkeley National Laboratory"/>
            <person name="Hensen N."/>
            <person name="Bonometti L."/>
            <person name="Westerberg I."/>
            <person name="Brannstrom I.O."/>
            <person name="Guillou S."/>
            <person name="Cros-Aarteil S."/>
            <person name="Calhoun S."/>
            <person name="Haridas S."/>
            <person name="Kuo A."/>
            <person name="Mondo S."/>
            <person name="Pangilinan J."/>
            <person name="Riley R."/>
            <person name="Labutti K."/>
            <person name="Andreopoulos B."/>
            <person name="Lipzen A."/>
            <person name="Chen C."/>
            <person name="Yanf M."/>
            <person name="Daum C."/>
            <person name="Ng V."/>
            <person name="Clum A."/>
            <person name="Steindorff A."/>
            <person name="Ohm R."/>
            <person name="Martin F."/>
            <person name="Silar P."/>
            <person name="Natvig D."/>
            <person name="Lalanne C."/>
            <person name="Gautier V."/>
            <person name="Ament-Velasquez S.L."/>
            <person name="Kruys A."/>
            <person name="Hutchinson M.I."/>
            <person name="Powell A.J."/>
            <person name="Barry K."/>
            <person name="Miller A.N."/>
            <person name="Grigoriev I.V."/>
            <person name="Debuchy R."/>
            <person name="Gladieux P."/>
            <person name="Thoren M.H."/>
            <person name="Johannesson H."/>
        </authorList>
    </citation>
    <scope>NUCLEOTIDE SEQUENCE</scope>
    <source>
        <strain evidence="3">SMH4607-1</strain>
    </source>
</reference>
<keyword evidence="2" id="KW-0812">Transmembrane</keyword>
<feature type="compositionally biased region" description="Polar residues" evidence="1">
    <location>
        <begin position="161"/>
        <end position="171"/>
    </location>
</feature>
<keyword evidence="2" id="KW-0472">Membrane</keyword>
<dbReference type="AlphaFoldDB" id="A0AA40AFP2"/>
<feature type="transmembrane region" description="Helical" evidence="2">
    <location>
        <begin position="16"/>
        <end position="36"/>
    </location>
</feature>
<sequence length="354" mass="39924">MTIQLPGDALAVVDCILVYSIICLGTSLFLFWLVWAHNERTSYVTMMGFFMSLSVLASIMQQIHTIAEWRGIKTAQYQNVVANRGCRTGTLYLSGAKFEEMIVLRQKSLQHSISGYMVLADFVMILSFGVGCILLLAILGKYIYARIALVTWNVRHGQSGGDTETSASRSKSGPARPKLPQQPRKNIYDRWLVLRFTIAFIALGLFEVVVVTFQLHSSYTNNTANIPLRADLSRTRAISDFALFVPGVTAAPLTFVVFGTMRTIRDYMAALSLPKLLQKLEKRMRRKKPSVVIPSRDMPGYPRRRLDEENSPGSVRMHDFAKEEAGGRIGRWQDDDEWPMLKPLLLAPLRPYPT</sequence>
<evidence type="ECO:0000256" key="1">
    <source>
        <dbReference type="SAM" id="MobiDB-lite"/>
    </source>
</evidence>
<evidence type="ECO:0000256" key="2">
    <source>
        <dbReference type="SAM" id="Phobius"/>
    </source>
</evidence>
<dbReference type="Proteomes" id="UP001172102">
    <property type="component" value="Unassembled WGS sequence"/>
</dbReference>
<keyword evidence="4" id="KW-1185">Reference proteome</keyword>
<comment type="caution">
    <text evidence="3">The sequence shown here is derived from an EMBL/GenBank/DDBJ whole genome shotgun (WGS) entry which is preliminary data.</text>
</comment>
<gene>
    <name evidence="3" type="ORF">B0H67DRAFT_644774</name>
</gene>
<dbReference type="EMBL" id="JAUKUA010000004">
    <property type="protein sequence ID" value="KAK0714975.1"/>
    <property type="molecule type" value="Genomic_DNA"/>
</dbReference>
<feature type="region of interest" description="Disordered" evidence="1">
    <location>
        <begin position="157"/>
        <end position="182"/>
    </location>
</feature>
<evidence type="ECO:0000313" key="3">
    <source>
        <dbReference type="EMBL" id="KAK0714975.1"/>
    </source>
</evidence>
<protein>
    <submittedName>
        <fullName evidence="3">Uncharacterized protein</fullName>
    </submittedName>
</protein>
<accession>A0AA40AFP2</accession>
<feature type="transmembrane region" description="Helical" evidence="2">
    <location>
        <begin position="192"/>
        <end position="217"/>
    </location>
</feature>
<organism evidence="3 4">
    <name type="scientific">Lasiosphaeris hirsuta</name>
    <dbReference type="NCBI Taxonomy" id="260670"/>
    <lineage>
        <taxon>Eukaryota</taxon>
        <taxon>Fungi</taxon>
        <taxon>Dikarya</taxon>
        <taxon>Ascomycota</taxon>
        <taxon>Pezizomycotina</taxon>
        <taxon>Sordariomycetes</taxon>
        <taxon>Sordariomycetidae</taxon>
        <taxon>Sordariales</taxon>
        <taxon>Lasiosphaeriaceae</taxon>
        <taxon>Lasiosphaeris</taxon>
    </lineage>
</organism>